<evidence type="ECO:0000256" key="1">
    <source>
        <dbReference type="ARBA" id="ARBA00009156"/>
    </source>
</evidence>
<dbReference type="Gene3D" id="3.30.420.40">
    <property type="match status" value="2"/>
</dbReference>
<dbReference type="PROSITE" id="PS00445">
    <property type="entry name" value="FGGY_KINASES_2"/>
    <property type="match status" value="1"/>
</dbReference>
<dbReference type="Pfam" id="PF00370">
    <property type="entry name" value="FGGY_N"/>
    <property type="match status" value="1"/>
</dbReference>
<dbReference type="AlphaFoldDB" id="A0A6N2REZ8"/>
<evidence type="ECO:0000259" key="6">
    <source>
        <dbReference type="Pfam" id="PF02782"/>
    </source>
</evidence>
<dbReference type="InterPro" id="IPR018484">
    <property type="entry name" value="FGGY_N"/>
</dbReference>
<dbReference type="PIRSF" id="PIRSF000538">
    <property type="entry name" value="GlpK"/>
    <property type="match status" value="1"/>
</dbReference>
<dbReference type="InterPro" id="IPR018483">
    <property type="entry name" value="Carb_kinase_FGGY_CS"/>
</dbReference>
<feature type="domain" description="Carbohydrate kinase FGGY C-terminal" evidence="6">
    <location>
        <begin position="256"/>
        <end position="437"/>
    </location>
</feature>
<dbReference type="PANTHER" id="PTHR43095">
    <property type="entry name" value="SUGAR KINASE"/>
    <property type="match status" value="1"/>
</dbReference>
<gene>
    <name evidence="7" type="primary">xylB</name>
    <name evidence="7" type="ORF">AULFYP135_00400</name>
</gene>
<dbReference type="Pfam" id="PF02782">
    <property type="entry name" value="FGGY_C"/>
    <property type="match status" value="1"/>
</dbReference>
<dbReference type="PANTHER" id="PTHR43095:SF2">
    <property type="entry name" value="GLUCONOKINASE"/>
    <property type="match status" value="1"/>
</dbReference>
<evidence type="ECO:0000256" key="3">
    <source>
        <dbReference type="ARBA" id="ARBA00022777"/>
    </source>
</evidence>
<proteinExistence type="inferred from homology"/>
<dbReference type="EMBL" id="CACRSL010000003">
    <property type="protein sequence ID" value="VYS79507.1"/>
    <property type="molecule type" value="Genomic_DNA"/>
</dbReference>
<keyword evidence="3 4" id="KW-0418">Kinase</keyword>
<evidence type="ECO:0000313" key="7">
    <source>
        <dbReference type="EMBL" id="VYS79507.1"/>
    </source>
</evidence>
<name>A0A6N2REZ8_9FIRM</name>
<evidence type="ECO:0000256" key="2">
    <source>
        <dbReference type="ARBA" id="ARBA00022679"/>
    </source>
</evidence>
<evidence type="ECO:0000259" key="5">
    <source>
        <dbReference type="Pfam" id="PF00370"/>
    </source>
</evidence>
<dbReference type="InterPro" id="IPR050406">
    <property type="entry name" value="FGGY_Carb_Kinase"/>
</dbReference>
<keyword evidence="2 4" id="KW-0808">Transferase</keyword>
<dbReference type="InterPro" id="IPR000577">
    <property type="entry name" value="Carb_kinase_FGGY"/>
</dbReference>
<organism evidence="7">
    <name type="scientific">uncultured Anaerotruncus sp</name>
    <dbReference type="NCBI Taxonomy" id="905011"/>
    <lineage>
        <taxon>Bacteria</taxon>
        <taxon>Bacillati</taxon>
        <taxon>Bacillota</taxon>
        <taxon>Clostridia</taxon>
        <taxon>Eubacteriales</taxon>
        <taxon>Oscillospiraceae</taxon>
        <taxon>Anaerotruncus</taxon>
        <taxon>environmental samples</taxon>
    </lineage>
</organism>
<protein>
    <submittedName>
        <fullName evidence="7">Xylulose kinase</fullName>
        <ecNumber evidence="7">2.7.1.17</ecNumber>
    </submittedName>
</protein>
<dbReference type="EC" id="2.7.1.17" evidence="7"/>
<feature type="domain" description="Carbohydrate kinase FGGY N-terminal" evidence="5">
    <location>
        <begin position="10"/>
        <end position="245"/>
    </location>
</feature>
<evidence type="ECO:0000256" key="4">
    <source>
        <dbReference type="RuleBase" id="RU003733"/>
    </source>
</evidence>
<dbReference type="CDD" id="cd07770">
    <property type="entry name" value="ASKHA_NBD_FGGY_GntK"/>
    <property type="match status" value="1"/>
</dbReference>
<dbReference type="InterPro" id="IPR043129">
    <property type="entry name" value="ATPase_NBD"/>
</dbReference>
<dbReference type="InterPro" id="IPR018485">
    <property type="entry name" value="FGGY_C"/>
</dbReference>
<accession>A0A6N2REZ8</accession>
<comment type="similarity">
    <text evidence="1 4">Belongs to the FGGY kinase family.</text>
</comment>
<dbReference type="SUPFAM" id="SSF53067">
    <property type="entry name" value="Actin-like ATPase domain"/>
    <property type="match status" value="2"/>
</dbReference>
<dbReference type="GO" id="GO:0004856">
    <property type="term" value="F:D-xylulokinase activity"/>
    <property type="evidence" value="ECO:0007669"/>
    <property type="project" value="UniProtKB-EC"/>
</dbReference>
<reference evidence="7" key="1">
    <citation type="submission" date="2019-11" db="EMBL/GenBank/DDBJ databases">
        <authorList>
            <person name="Feng L."/>
        </authorList>
    </citation>
    <scope>NUCLEOTIDE SEQUENCE</scope>
    <source>
        <strain evidence="7">AundefinedLFYP135</strain>
    </source>
</reference>
<sequence>MNGTVECVNILVLEASTSSAKAMVYSSEGEILREHSAPYRGREFSVAVQNPQKVLEGLLTVGKEAAEGFPIDGISLGGTWHSLLLADRAGRPKTDCYTWAYTGAADTAARFRQDEGETVRYYHKTGCMTHSTYPFFKWLHLGEEGLSLRPGDQLMTQGSYIYYQLTGQAVESVSMASGSGFLNLHSRTWDGELLERASLGEENFPRLEEHTYTSSLRGDMAGILGLQAGIPVIPAHPDGALNQVGSGALGDGVMTLSAGTSGAIRMAFDRPYLPVHPSIWCYCAPGKYLAGAATSGCTNCLDWFAGQVLGGRYSLRELDQMAEASGPDTPVFLPFLFGERCPGWHDSRLGGFLGVKGSHSPGQLYRAILEGALFNLYQCYEVLTREAYSPREIRASGGVMKSPLWLQMLADIFGREITVHPSEQASMLGAAALGLTALGAMDSPERFPVGEGKVICPNPENRVLYQEKYARYRESYARVL</sequence>